<evidence type="ECO:0000256" key="1">
    <source>
        <dbReference type="SAM" id="Phobius"/>
    </source>
</evidence>
<dbReference type="PANTHER" id="PTHR34980:SF2">
    <property type="entry name" value="INNER MEMBRANE PROTEIN YHAH-RELATED"/>
    <property type="match status" value="1"/>
</dbReference>
<evidence type="ECO:0000313" key="3">
    <source>
        <dbReference type="Proteomes" id="UP001156694"/>
    </source>
</evidence>
<feature type="transmembrane region" description="Helical" evidence="1">
    <location>
        <begin position="65"/>
        <end position="87"/>
    </location>
</feature>
<dbReference type="Proteomes" id="UP001156694">
    <property type="component" value="Unassembled WGS sequence"/>
</dbReference>
<evidence type="ECO:0000313" key="2">
    <source>
        <dbReference type="EMBL" id="GLQ35913.1"/>
    </source>
</evidence>
<name>A0ABQ5VXA6_9RHOB</name>
<feature type="transmembrane region" description="Helical" evidence="1">
    <location>
        <begin position="26"/>
        <end position="45"/>
    </location>
</feature>
<organism evidence="2 3">
    <name type="scientific">Amylibacter marinus</name>
    <dbReference type="NCBI Taxonomy" id="1475483"/>
    <lineage>
        <taxon>Bacteria</taxon>
        <taxon>Pseudomonadati</taxon>
        <taxon>Pseudomonadota</taxon>
        <taxon>Alphaproteobacteria</taxon>
        <taxon>Rhodobacterales</taxon>
        <taxon>Paracoccaceae</taxon>
        <taxon>Amylibacter</taxon>
    </lineage>
</organism>
<gene>
    <name evidence="2" type="ORF">GCM10007939_21970</name>
</gene>
<keyword evidence="1" id="KW-0472">Membrane</keyword>
<reference evidence="3" key="1">
    <citation type="journal article" date="2019" name="Int. J. Syst. Evol. Microbiol.">
        <title>The Global Catalogue of Microorganisms (GCM) 10K type strain sequencing project: providing services to taxonomists for standard genome sequencing and annotation.</title>
        <authorList>
            <consortium name="The Broad Institute Genomics Platform"/>
            <consortium name="The Broad Institute Genome Sequencing Center for Infectious Disease"/>
            <person name="Wu L."/>
            <person name="Ma J."/>
        </authorList>
    </citation>
    <scope>NUCLEOTIDE SEQUENCE [LARGE SCALE GENOMIC DNA]</scope>
    <source>
        <strain evidence="3">NBRC 110140</strain>
    </source>
</reference>
<dbReference type="EMBL" id="BSNN01000006">
    <property type="protein sequence ID" value="GLQ35913.1"/>
    <property type="molecule type" value="Genomic_DNA"/>
</dbReference>
<dbReference type="Pfam" id="PF05656">
    <property type="entry name" value="DUF805"/>
    <property type="match status" value="1"/>
</dbReference>
<proteinExistence type="predicted"/>
<dbReference type="InterPro" id="IPR008523">
    <property type="entry name" value="DUF805"/>
</dbReference>
<dbReference type="PANTHER" id="PTHR34980">
    <property type="entry name" value="INNER MEMBRANE PROTEIN-RELATED-RELATED"/>
    <property type="match status" value="1"/>
</dbReference>
<keyword evidence="1" id="KW-0812">Transmembrane</keyword>
<keyword evidence="1" id="KW-1133">Transmembrane helix</keyword>
<accession>A0ABQ5VXA6</accession>
<protein>
    <submittedName>
        <fullName evidence="2">Membrane protein</fullName>
    </submittedName>
</protein>
<keyword evidence="3" id="KW-1185">Reference proteome</keyword>
<dbReference type="RefSeq" id="WP_284379044.1">
    <property type="nucleotide sequence ID" value="NZ_BSNN01000006.1"/>
</dbReference>
<sequence length="136" mass="15096">MNMIEAVKSVLNNYANFNGRAPRSEYWWWILALTIVNFILSGLLLSSMDFSNLATSPNPGLSSFMSFGGILMLVFYLATIIPTLAVGARRLHDSGKSGWLQLIYVLTIIPLVGLIVLIVMIYLFTLKSEEGSNKYG</sequence>
<feature type="transmembrane region" description="Helical" evidence="1">
    <location>
        <begin position="99"/>
        <end position="124"/>
    </location>
</feature>
<comment type="caution">
    <text evidence="2">The sequence shown here is derived from an EMBL/GenBank/DDBJ whole genome shotgun (WGS) entry which is preliminary data.</text>
</comment>